<dbReference type="Proteomes" id="UP000051886">
    <property type="component" value="Unassembled WGS sequence"/>
</dbReference>
<organism evidence="2 3">
    <name type="scientific">Ligilactobacillus pobuzihii</name>
    <dbReference type="NCBI Taxonomy" id="449659"/>
    <lineage>
        <taxon>Bacteria</taxon>
        <taxon>Bacillati</taxon>
        <taxon>Bacillota</taxon>
        <taxon>Bacilli</taxon>
        <taxon>Lactobacillales</taxon>
        <taxon>Lactobacillaceae</taxon>
        <taxon>Ligilactobacillus</taxon>
    </lineage>
</organism>
<keyword evidence="1" id="KW-1133">Transmembrane helix</keyword>
<keyword evidence="1" id="KW-0812">Transmembrane</keyword>
<dbReference type="InterPro" id="IPR008407">
    <property type="entry name" value="Brnchd-chn_aa_trnsp_AzlD"/>
</dbReference>
<evidence type="ECO:0000313" key="2">
    <source>
        <dbReference type="EMBL" id="KRN99958.1"/>
    </source>
</evidence>
<accession>A0A0R2LIP6</accession>
<sequence length="59" mass="6377">MAALWFQQIFIQQSGQLPAIDYLNLCASLPTVISAVISKNLLVIVVVGIISAAFFNIVL</sequence>
<evidence type="ECO:0008006" key="4">
    <source>
        <dbReference type="Google" id="ProtNLM"/>
    </source>
</evidence>
<dbReference type="Pfam" id="PF05437">
    <property type="entry name" value="AzlD"/>
    <property type="match status" value="1"/>
</dbReference>
<keyword evidence="1" id="KW-0472">Membrane</keyword>
<name>A0A0R2LIP6_9LACO</name>
<comment type="caution">
    <text evidence="2">The sequence shown here is derived from an EMBL/GenBank/DDBJ whole genome shotgun (WGS) entry which is preliminary data.</text>
</comment>
<proteinExistence type="predicted"/>
<evidence type="ECO:0000256" key="1">
    <source>
        <dbReference type="SAM" id="Phobius"/>
    </source>
</evidence>
<reference evidence="2 3" key="1">
    <citation type="journal article" date="2015" name="Genome Announc.">
        <title>Expanding the biotechnology potential of lactobacilli through comparative genomics of 213 strains and associated genera.</title>
        <authorList>
            <person name="Sun Z."/>
            <person name="Harris H.M."/>
            <person name="McCann A."/>
            <person name="Guo C."/>
            <person name="Argimon S."/>
            <person name="Zhang W."/>
            <person name="Yang X."/>
            <person name="Jeffery I.B."/>
            <person name="Cooney J.C."/>
            <person name="Kagawa T.F."/>
            <person name="Liu W."/>
            <person name="Song Y."/>
            <person name="Salvetti E."/>
            <person name="Wrobel A."/>
            <person name="Rasinkangas P."/>
            <person name="Parkhill J."/>
            <person name="Rea M.C."/>
            <person name="O'Sullivan O."/>
            <person name="Ritari J."/>
            <person name="Douillard F.P."/>
            <person name="Paul Ross R."/>
            <person name="Yang R."/>
            <person name="Briner A.E."/>
            <person name="Felis G.E."/>
            <person name="de Vos W.M."/>
            <person name="Barrangou R."/>
            <person name="Klaenhammer T.R."/>
            <person name="Caufield P.W."/>
            <person name="Cui Y."/>
            <person name="Zhang H."/>
            <person name="O'Toole P.W."/>
        </authorList>
    </citation>
    <scope>NUCLEOTIDE SEQUENCE [LARGE SCALE GENOMIC DNA]</scope>
    <source>
        <strain evidence="2 3">NBRC 103219</strain>
    </source>
</reference>
<gene>
    <name evidence="2" type="ORF">IV66_GL001385</name>
</gene>
<dbReference type="STRING" id="449659.IV66_GL001385"/>
<dbReference type="PATRIC" id="fig|449659.4.peg.1403"/>
<evidence type="ECO:0000313" key="3">
    <source>
        <dbReference type="Proteomes" id="UP000051886"/>
    </source>
</evidence>
<feature type="transmembrane region" description="Helical" evidence="1">
    <location>
        <begin position="41"/>
        <end position="58"/>
    </location>
</feature>
<protein>
    <recommendedName>
        <fullName evidence="4">Branched-chain amino acid transport</fullName>
    </recommendedName>
</protein>
<dbReference type="EMBL" id="JQCN01000026">
    <property type="protein sequence ID" value="KRN99958.1"/>
    <property type="molecule type" value="Genomic_DNA"/>
</dbReference>
<dbReference type="AlphaFoldDB" id="A0A0R2LIP6"/>
<keyword evidence="3" id="KW-1185">Reference proteome</keyword>